<feature type="region of interest" description="Disordered" evidence="1">
    <location>
        <begin position="1"/>
        <end position="29"/>
    </location>
</feature>
<protein>
    <submittedName>
        <fullName evidence="2">Uncharacterized protein</fullName>
    </submittedName>
</protein>
<dbReference type="Proteomes" id="UP001211907">
    <property type="component" value="Unassembled WGS sequence"/>
</dbReference>
<evidence type="ECO:0000313" key="2">
    <source>
        <dbReference type="EMBL" id="KAJ3127676.1"/>
    </source>
</evidence>
<evidence type="ECO:0000256" key="1">
    <source>
        <dbReference type="SAM" id="MobiDB-lite"/>
    </source>
</evidence>
<name>A0AAD5T5V7_9FUNG</name>
<dbReference type="AlphaFoldDB" id="A0AAD5T5V7"/>
<feature type="compositionally biased region" description="Polar residues" evidence="1">
    <location>
        <begin position="1"/>
        <end position="13"/>
    </location>
</feature>
<feature type="region of interest" description="Disordered" evidence="1">
    <location>
        <begin position="121"/>
        <end position="158"/>
    </location>
</feature>
<comment type="caution">
    <text evidence="2">The sequence shown here is derived from an EMBL/GenBank/DDBJ whole genome shotgun (WGS) entry which is preliminary data.</text>
</comment>
<proteinExistence type="predicted"/>
<organism evidence="2 3">
    <name type="scientific">Physocladia obscura</name>
    <dbReference type="NCBI Taxonomy" id="109957"/>
    <lineage>
        <taxon>Eukaryota</taxon>
        <taxon>Fungi</taxon>
        <taxon>Fungi incertae sedis</taxon>
        <taxon>Chytridiomycota</taxon>
        <taxon>Chytridiomycota incertae sedis</taxon>
        <taxon>Chytridiomycetes</taxon>
        <taxon>Chytridiales</taxon>
        <taxon>Chytriomycetaceae</taxon>
        <taxon>Physocladia</taxon>
    </lineage>
</organism>
<feature type="compositionally biased region" description="Low complexity" evidence="1">
    <location>
        <begin position="135"/>
        <end position="152"/>
    </location>
</feature>
<accession>A0AAD5T5V7</accession>
<feature type="compositionally biased region" description="Polar residues" evidence="1">
    <location>
        <begin position="121"/>
        <end position="134"/>
    </location>
</feature>
<feature type="region of interest" description="Disordered" evidence="1">
    <location>
        <begin position="289"/>
        <end position="319"/>
    </location>
</feature>
<feature type="compositionally biased region" description="Acidic residues" evidence="1">
    <location>
        <begin position="302"/>
        <end position="319"/>
    </location>
</feature>
<gene>
    <name evidence="2" type="ORF">HK100_009612</name>
</gene>
<reference evidence="2" key="1">
    <citation type="submission" date="2020-05" db="EMBL/GenBank/DDBJ databases">
        <title>Phylogenomic resolution of chytrid fungi.</title>
        <authorList>
            <person name="Stajich J.E."/>
            <person name="Amses K."/>
            <person name="Simmons R."/>
            <person name="Seto K."/>
            <person name="Myers J."/>
            <person name="Bonds A."/>
            <person name="Quandt C.A."/>
            <person name="Barry K."/>
            <person name="Liu P."/>
            <person name="Grigoriev I."/>
            <person name="Longcore J.E."/>
            <person name="James T.Y."/>
        </authorList>
    </citation>
    <scope>NUCLEOTIDE SEQUENCE</scope>
    <source>
        <strain evidence="2">JEL0513</strain>
    </source>
</reference>
<dbReference type="EMBL" id="JADGJH010000499">
    <property type="protein sequence ID" value="KAJ3127676.1"/>
    <property type="molecule type" value="Genomic_DNA"/>
</dbReference>
<keyword evidence="3" id="KW-1185">Reference proteome</keyword>
<sequence length="319" mass="35401">MQPSNITAQTTPIPSILHPNPNAFASDQTPRQFAVSQQRRLHPQQQKQQKKKTDIMLNLKNPNVVDIETAGKDALVQLLGRNEEFLAKKTLVNALEDKGAKLRAMNVQIRSRLDEISASLSTAGKSTENMQSPRNSNSGKSNFGGSTFSSSSVARDGTKKLNDEMESLRIGDDRIVGDLEKLVQGLSMSAVADNEPHAQNHSEGEQMNERQRKIFFAGGNVPIHLKETKVKILSFEESVALEKQNSEDQQRRLQSRLWESSGIVSSKAASDQKNVKSSFIFDKTKYRSALGPLPQDSNNDSDISDSEDSDYYEEYSDDG</sequence>
<evidence type="ECO:0000313" key="3">
    <source>
        <dbReference type="Proteomes" id="UP001211907"/>
    </source>
</evidence>